<dbReference type="OrthoDB" id="45256at2759"/>
<proteinExistence type="predicted"/>
<dbReference type="Gene3D" id="3.30.428.70">
    <property type="match status" value="1"/>
</dbReference>
<comment type="caution">
    <text evidence="5">The sequence shown here is derived from an EMBL/GenBank/DDBJ whole genome shotgun (WGS) entry which is preliminary data.</text>
</comment>
<dbReference type="SUPFAM" id="SSF52799">
    <property type="entry name" value="(Phosphotyrosine protein) phosphatases II"/>
    <property type="match status" value="1"/>
</dbReference>
<dbReference type="PANTHER" id="PTHR31811:SF0">
    <property type="entry name" value="TRNA A64-2'-O-RIBOSYLPHOSPHATE TRANSFERASE"/>
    <property type="match status" value="1"/>
</dbReference>
<dbReference type="PANTHER" id="PTHR31811">
    <property type="entry name" value="TRNA A64-2'-O-RIBOSYLPHOSPHATE TRANSFERASE"/>
    <property type="match status" value="1"/>
</dbReference>
<dbReference type="Pfam" id="PF17184">
    <property type="entry name" value="Rit1_C"/>
    <property type="match status" value="1"/>
</dbReference>
<evidence type="ECO:0000259" key="2">
    <source>
        <dbReference type="Pfam" id="PF09830"/>
    </source>
</evidence>
<organism evidence="5 6">
    <name type="scientific">Bifiguratus adelaidae</name>
    <dbReference type="NCBI Taxonomy" id="1938954"/>
    <lineage>
        <taxon>Eukaryota</taxon>
        <taxon>Fungi</taxon>
        <taxon>Fungi incertae sedis</taxon>
        <taxon>Mucoromycota</taxon>
        <taxon>Mucoromycotina</taxon>
        <taxon>Endogonomycetes</taxon>
        <taxon>Endogonales</taxon>
        <taxon>Endogonales incertae sedis</taxon>
        <taxon>Bifiguratus</taxon>
    </lineage>
</organism>
<dbReference type="Pfam" id="PF04179">
    <property type="entry name" value="Init_tRNA_PT"/>
    <property type="match status" value="1"/>
</dbReference>
<gene>
    <name evidence="5" type="ORF">BZG36_00050</name>
</gene>
<keyword evidence="6" id="KW-1185">Reference proteome</keyword>
<dbReference type="Proteomes" id="UP000242875">
    <property type="component" value="Unassembled WGS sequence"/>
</dbReference>
<dbReference type="InterPro" id="IPR029021">
    <property type="entry name" value="Prot-tyrosine_phosphatase-like"/>
</dbReference>
<dbReference type="InterPro" id="IPR007306">
    <property type="entry name" value="Rit1"/>
</dbReference>
<dbReference type="InterPro" id="IPR033449">
    <property type="entry name" value="Rit1_N"/>
</dbReference>
<dbReference type="InterPro" id="IPR045759">
    <property type="entry name" value="Ap4A_phos1/2_N"/>
</dbReference>
<dbReference type="Pfam" id="PF19327">
    <property type="entry name" value="Ap4A_phos_N"/>
    <property type="match status" value="1"/>
</dbReference>
<feature type="domain" description="Rit1 N-terminal" evidence="3">
    <location>
        <begin position="4"/>
        <end position="275"/>
    </location>
</feature>
<evidence type="ECO:0000313" key="5">
    <source>
        <dbReference type="EMBL" id="OZJ06981.1"/>
    </source>
</evidence>
<dbReference type="InterPro" id="IPR043171">
    <property type="entry name" value="Ap4A_phos1/2-like"/>
</dbReference>
<feature type="domain" description="ATP adenylyltransferase C-terminal" evidence="2">
    <location>
        <begin position="615"/>
        <end position="728"/>
    </location>
</feature>
<reference evidence="5 6" key="1">
    <citation type="journal article" date="2017" name="Mycologia">
        <title>Bifiguratus adelaidae, gen. et sp. nov., a new member of Mucoromycotina in endophytic and soil-dwelling habitats.</title>
        <authorList>
            <person name="Torres-Cruz T.J."/>
            <person name="Billingsley Tobias T.L."/>
            <person name="Almatruk M."/>
            <person name="Hesse C."/>
            <person name="Kuske C.R."/>
            <person name="Desiro A."/>
            <person name="Benucci G.M."/>
            <person name="Bonito G."/>
            <person name="Stajich J.E."/>
            <person name="Dunlap C."/>
            <person name="Arnold A.E."/>
            <person name="Porras-Alfaro A."/>
        </authorList>
    </citation>
    <scope>NUCLEOTIDE SEQUENCE [LARGE SCALE GENOMIC DNA]</scope>
    <source>
        <strain evidence="5 6">AZ0501</strain>
    </source>
</reference>
<name>A0A261Y8R9_9FUNG</name>
<protein>
    <submittedName>
        <fullName evidence="5">Uncharacterized protein</fullName>
    </submittedName>
</protein>
<feature type="domain" description="Rit1 DUSP-like" evidence="1">
    <location>
        <begin position="344"/>
        <end position="419"/>
    </location>
</feature>
<dbReference type="InterPro" id="IPR019200">
    <property type="entry name" value="ATP_adenylylTrfase_C"/>
</dbReference>
<dbReference type="EMBL" id="MVBO01000001">
    <property type="protein sequence ID" value="OZJ06981.1"/>
    <property type="molecule type" value="Genomic_DNA"/>
</dbReference>
<evidence type="ECO:0000259" key="3">
    <source>
        <dbReference type="Pfam" id="PF17184"/>
    </source>
</evidence>
<evidence type="ECO:0000313" key="6">
    <source>
        <dbReference type="Proteomes" id="UP000242875"/>
    </source>
</evidence>
<evidence type="ECO:0000259" key="1">
    <source>
        <dbReference type="Pfam" id="PF04179"/>
    </source>
</evidence>
<dbReference type="InterPro" id="IPR036265">
    <property type="entry name" value="HIT-like_sf"/>
</dbReference>
<sequence length="741" mass="82885">MEAIRQESRNSYHRLRSIEEDAEFVCEIAALFPDYPVIANERCGSWYIPLHKGHGHSVYFKSTDGHTGQWDFSLRRANLPLLETIERTHGCIIVDSTRKGKRIPDSLSKTVPIWCAVINRAAARLLQSAGLDTSTGWDESLYTLPSWISRSEHAQMESRLDTFVDKLLATPLAQSPLFLRLQKPLRPLWFTPSTRLYINDPPDYSSLPFFPVICLSASKMVPGSGRLQNGYWYVQGGADDHELWAKGLTPDLFWAHKDEILGNKSECDAVIKRLVATAKHQPEEALDVGGGSRQLYDYIGETGIAIGSRTSGKPPDCWKTFDTVVNCMELEYPDIQPERPDQAYLHLNIPEGKKGQNEFYASLPRALAFIKGRLRADQSHRILIHCAKGQDRSVGIALAALVAFFDEQGHLTSPPTIDKEMDFYQHARQVFDKAIASGDAVYYETTTDIVEEGGIEFEIRYAPALAKKPQSQAVEQTTERPNPFLPYNPALFVSETATHNILLNKFCVVPGHVLVVTKDFQPQTAPLLPPDLASAWYCLTNTSTPCVAYYNCGRLSGASQPHKHIQIIPMDPQARHRPPIAAVLDAIPEKKYCKYTKSQIYTLNTLPYINVVTLIEPTIMGKVTTIEDAGHYLSDIFFSLFDAMIQQIRESDLEKGEAFAIHDLSYNVIFTNEFMMMVPRGKDEYQVDGLMMGVNSLGFAGMLLVKNEQERTAVQSSVLKVLATVGIPQGSGETRDVHVDG</sequence>
<feature type="domain" description="Ap4A phosphorylase 1/2 N-terminal" evidence="4">
    <location>
        <begin position="422"/>
        <end position="585"/>
    </location>
</feature>
<evidence type="ECO:0000259" key="4">
    <source>
        <dbReference type="Pfam" id="PF19327"/>
    </source>
</evidence>
<dbReference type="Pfam" id="PF09830">
    <property type="entry name" value="ATP_transf"/>
    <property type="match status" value="1"/>
</dbReference>
<dbReference type="GO" id="GO:0005737">
    <property type="term" value="C:cytoplasm"/>
    <property type="evidence" value="ECO:0007669"/>
    <property type="project" value="TreeGrafter"/>
</dbReference>
<dbReference type="AlphaFoldDB" id="A0A261Y8R9"/>
<dbReference type="GO" id="GO:0043399">
    <property type="term" value="F:tRNA adenosine(64)-2'-O-ribosylphosphate transferase activity"/>
    <property type="evidence" value="ECO:0007669"/>
    <property type="project" value="InterPro"/>
</dbReference>
<dbReference type="SUPFAM" id="SSF54197">
    <property type="entry name" value="HIT-like"/>
    <property type="match status" value="1"/>
</dbReference>
<accession>A0A261Y8R9</accession>
<dbReference type="InterPro" id="IPR033421">
    <property type="entry name" value="Rit1_DUSP-like"/>
</dbReference>
<dbReference type="GO" id="GO:0003877">
    <property type="term" value="F:ATP:ADP adenylyltransferase activity"/>
    <property type="evidence" value="ECO:0007669"/>
    <property type="project" value="InterPro"/>
</dbReference>
<dbReference type="GO" id="GO:0019988">
    <property type="term" value="P:charged-tRNA amino acid modification"/>
    <property type="evidence" value="ECO:0007669"/>
    <property type="project" value="InterPro"/>
</dbReference>